<sequence>MTSHDLTTNPGGARRAVVTTPSDTQILITREFDAPRHLLYRAYTEPELIRRWWHANRGTIESIEVDLRVGGAWRYAMTAAGGFAFSFHGEYREIVPDERLVSTEIYSGAPQAESLSAATFTEKDGRTVLEILVTHRTKEFRDAHLASGMEDGLQDALDLLEGVAQDEPEA</sequence>
<reference evidence="3" key="1">
    <citation type="submission" date="2021-04" db="EMBL/GenBank/DDBJ databases">
        <title>Genome based classification of Actinospica acidithermotolerans sp. nov., an actinobacterium isolated from an Indonesian hot spring.</title>
        <authorList>
            <person name="Kusuma A.B."/>
            <person name="Putra K.E."/>
            <person name="Nafisah S."/>
            <person name="Loh J."/>
            <person name="Nouioui I."/>
            <person name="Goodfellow M."/>
        </authorList>
    </citation>
    <scope>NUCLEOTIDE SEQUENCE</scope>
    <source>
        <strain evidence="3">CSCA 57</strain>
    </source>
</reference>
<dbReference type="Pfam" id="PF08327">
    <property type="entry name" value="AHSA1"/>
    <property type="match status" value="1"/>
</dbReference>
<proteinExistence type="inferred from homology"/>
<dbReference type="InterPro" id="IPR013538">
    <property type="entry name" value="ASHA1/2-like_C"/>
</dbReference>
<dbReference type="EMBL" id="JAGSOG010000015">
    <property type="protein sequence ID" value="MBR7832718.1"/>
    <property type="molecule type" value="Genomic_DNA"/>
</dbReference>
<accession>A0A941EKU1</accession>
<name>A0A941EKU1_9ACTN</name>
<feature type="domain" description="Activator of Hsp90 ATPase homologue 1/2-like C-terminal" evidence="2">
    <location>
        <begin position="33"/>
        <end position="163"/>
    </location>
</feature>
<evidence type="ECO:0000256" key="1">
    <source>
        <dbReference type="ARBA" id="ARBA00006817"/>
    </source>
</evidence>
<comment type="caution">
    <text evidence="3">The sequence shown here is derived from an EMBL/GenBank/DDBJ whole genome shotgun (WGS) entry which is preliminary data.</text>
</comment>
<evidence type="ECO:0000313" key="4">
    <source>
        <dbReference type="Proteomes" id="UP000675781"/>
    </source>
</evidence>
<dbReference type="InterPro" id="IPR023393">
    <property type="entry name" value="START-like_dom_sf"/>
</dbReference>
<organism evidence="3 4">
    <name type="scientific">Actinospica durhamensis</name>
    <dbReference type="NCBI Taxonomy" id="1508375"/>
    <lineage>
        <taxon>Bacteria</taxon>
        <taxon>Bacillati</taxon>
        <taxon>Actinomycetota</taxon>
        <taxon>Actinomycetes</taxon>
        <taxon>Catenulisporales</taxon>
        <taxon>Actinospicaceae</taxon>
        <taxon>Actinospica</taxon>
    </lineage>
</organism>
<dbReference type="CDD" id="cd07826">
    <property type="entry name" value="SRPBCC_CalC_Aha1-like_9"/>
    <property type="match status" value="1"/>
</dbReference>
<gene>
    <name evidence="3" type="ORF">KDL01_05570</name>
</gene>
<evidence type="ECO:0000259" key="2">
    <source>
        <dbReference type="Pfam" id="PF08327"/>
    </source>
</evidence>
<dbReference type="Proteomes" id="UP000675781">
    <property type="component" value="Unassembled WGS sequence"/>
</dbReference>
<dbReference type="SUPFAM" id="SSF55961">
    <property type="entry name" value="Bet v1-like"/>
    <property type="match status" value="1"/>
</dbReference>
<comment type="similarity">
    <text evidence="1">Belongs to the AHA1 family.</text>
</comment>
<dbReference type="Gene3D" id="3.30.530.20">
    <property type="match status" value="1"/>
</dbReference>
<protein>
    <submittedName>
        <fullName evidence="3">SRPBCC family protein</fullName>
    </submittedName>
</protein>
<evidence type="ECO:0000313" key="3">
    <source>
        <dbReference type="EMBL" id="MBR7832718.1"/>
    </source>
</evidence>
<keyword evidence="4" id="KW-1185">Reference proteome</keyword>
<dbReference type="RefSeq" id="WP_212527243.1">
    <property type="nucleotide sequence ID" value="NZ_JAGSOG010000015.1"/>
</dbReference>
<dbReference type="AlphaFoldDB" id="A0A941EKU1"/>